<keyword evidence="1 4" id="KW-0349">Heme</keyword>
<dbReference type="InterPro" id="IPR036909">
    <property type="entry name" value="Cyt_c-like_dom_sf"/>
</dbReference>
<dbReference type="GO" id="GO:0046872">
    <property type="term" value="F:metal ion binding"/>
    <property type="evidence" value="ECO:0007669"/>
    <property type="project" value="UniProtKB-KW"/>
</dbReference>
<dbReference type="PROSITE" id="PS51257">
    <property type="entry name" value="PROKAR_LIPOPROTEIN"/>
    <property type="match status" value="1"/>
</dbReference>
<dbReference type="Pfam" id="PF07995">
    <property type="entry name" value="GSDH"/>
    <property type="match status" value="1"/>
</dbReference>
<dbReference type="GO" id="GO:0009055">
    <property type="term" value="F:electron transfer activity"/>
    <property type="evidence" value="ECO:0007669"/>
    <property type="project" value="InterPro"/>
</dbReference>
<dbReference type="InterPro" id="IPR009056">
    <property type="entry name" value="Cyt_c-like_dom"/>
</dbReference>
<name>A0A562SX62_9BACT</name>
<dbReference type="SUPFAM" id="SSF50952">
    <property type="entry name" value="Soluble quinoprotein glucose dehydrogenase"/>
    <property type="match status" value="1"/>
</dbReference>
<evidence type="ECO:0000256" key="1">
    <source>
        <dbReference type="ARBA" id="ARBA00022617"/>
    </source>
</evidence>
<dbReference type="EMBL" id="VLLE01000002">
    <property type="protein sequence ID" value="TWI85832.1"/>
    <property type="molecule type" value="Genomic_DNA"/>
</dbReference>
<evidence type="ECO:0000256" key="3">
    <source>
        <dbReference type="ARBA" id="ARBA00023004"/>
    </source>
</evidence>
<reference evidence="6 7" key="1">
    <citation type="journal article" date="2015" name="Stand. Genomic Sci.">
        <title>Genomic Encyclopedia of Bacterial and Archaeal Type Strains, Phase III: the genomes of soil and plant-associated and newly described type strains.</title>
        <authorList>
            <person name="Whitman W.B."/>
            <person name="Woyke T."/>
            <person name="Klenk H.P."/>
            <person name="Zhou Y."/>
            <person name="Lilburn T.G."/>
            <person name="Beck B.J."/>
            <person name="De Vos P."/>
            <person name="Vandamme P."/>
            <person name="Eisen J.A."/>
            <person name="Garrity G."/>
            <person name="Hugenholtz P."/>
            <person name="Kyrpides N.C."/>
        </authorList>
    </citation>
    <scope>NUCLEOTIDE SEQUENCE [LARGE SCALE GENOMIC DNA]</scope>
    <source>
        <strain evidence="6 7">CGMCC 1.7271</strain>
    </source>
</reference>
<dbReference type="Gene3D" id="1.10.760.10">
    <property type="entry name" value="Cytochrome c-like domain"/>
    <property type="match status" value="1"/>
</dbReference>
<gene>
    <name evidence="6" type="ORF">IQ13_1001</name>
</gene>
<dbReference type="PANTHER" id="PTHR19328:SF13">
    <property type="entry name" value="HIPL1 PROTEIN"/>
    <property type="match status" value="1"/>
</dbReference>
<feature type="domain" description="Cytochrome c" evidence="5">
    <location>
        <begin position="409"/>
        <end position="491"/>
    </location>
</feature>
<dbReference type="InterPro" id="IPR011042">
    <property type="entry name" value="6-blade_b-propeller_TolB-like"/>
</dbReference>
<dbReference type="InterPro" id="IPR012938">
    <property type="entry name" value="Glc/Sorbosone_DH"/>
</dbReference>
<dbReference type="Pfam" id="PF13442">
    <property type="entry name" value="Cytochrome_CBB3"/>
    <property type="match status" value="1"/>
</dbReference>
<evidence type="ECO:0000313" key="6">
    <source>
        <dbReference type="EMBL" id="TWI85832.1"/>
    </source>
</evidence>
<protein>
    <submittedName>
        <fullName evidence="6">Glucose/arabinose dehydrogenase</fullName>
    </submittedName>
</protein>
<evidence type="ECO:0000259" key="5">
    <source>
        <dbReference type="PROSITE" id="PS51007"/>
    </source>
</evidence>
<accession>A0A562SX62</accession>
<proteinExistence type="predicted"/>
<dbReference type="PROSITE" id="PS51007">
    <property type="entry name" value="CYTC"/>
    <property type="match status" value="1"/>
</dbReference>
<keyword evidence="3 4" id="KW-0408">Iron</keyword>
<comment type="caution">
    <text evidence="6">The sequence shown here is derived from an EMBL/GenBank/DDBJ whole genome shotgun (WGS) entry which is preliminary data.</text>
</comment>
<dbReference type="AlphaFoldDB" id="A0A562SX62"/>
<keyword evidence="2 4" id="KW-0479">Metal-binding</keyword>
<dbReference type="GO" id="GO:0020037">
    <property type="term" value="F:heme binding"/>
    <property type="evidence" value="ECO:0007669"/>
    <property type="project" value="InterPro"/>
</dbReference>
<dbReference type="InterPro" id="IPR011041">
    <property type="entry name" value="Quinoprot_gluc/sorb_DH_b-prop"/>
</dbReference>
<evidence type="ECO:0000256" key="4">
    <source>
        <dbReference type="PROSITE-ProRule" id="PRU00433"/>
    </source>
</evidence>
<dbReference type="PANTHER" id="PTHR19328">
    <property type="entry name" value="HEDGEHOG-INTERACTING PROTEIN"/>
    <property type="match status" value="1"/>
</dbReference>
<dbReference type="SUPFAM" id="SSF46626">
    <property type="entry name" value="Cytochrome c"/>
    <property type="match status" value="1"/>
</dbReference>
<evidence type="ECO:0000313" key="7">
    <source>
        <dbReference type="Proteomes" id="UP000316167"/>
    </source>
</evidence>
<dbReference type="Proteomes" id="UP000316167">
    <property type="component" value="Unassembled WGS sequence"/>
</dbReference>
<evidence type="ECO:0000256" key="2">
    <source>
        <dbReference type="ARBA" id="ARBA00022723"/>
    </source>
</evidence>
<keyword evidence="7" id="KW-1185">Reference proteome</keyword>
<sequence>MQNLSRSIRKMKHTCKRTYLFFSLLLFSACTSKNKSDLQIIDNVQLQNTLLKVEVLASEMDVPWDLHYGEDNQLWVTEQGGTVWRIDVTTGERKQLLHINDVWRKRTAGLLGITLHPDFTTQPFVFVNYTLMRDSVIFSRLERYRFQNDTLVEPTTVLEIGGNTAHNGSRLTISPDKKIIWATGDAYTITNAQSDTCLNGKILRLNLDGTIPADNPNPKSYVWAKGFRNMQGLVYSDKGLLYTAEHGDAIEDEINHINKGANYGWPVIEGFHNLESEHVFAAKEHTVEPLYSWTPVVAPSGITFYVHTAIPEWKNSLLVGTLKTQSVRVLKLNDAGTAIVNEEVFFADRYGRIRDICAGKDGAVYISTSNRDWNPASGFPKQGDDRILKISATTKAIHPVLKGSSAGAVTKLNGEELYKQYCASCHKPDGTGVQGIFPALKGSAIVNGSSQELIDLLLKGRKGKDGSAMPAFSFLKDEEMRSLINYIRNSWGNKAASVNKEIIFQKRS</sequence>
<dbReference type="Gene3D" id="2.120.10.30">
    <property type="entry name" value="TolB, C-terminal domain"/>
    <property type="match status" value="1"/>
</dbReference>
<organism evidence="6 7">
    <name type="scientific">Lacibacter cauensis</name>
    <dbReference type="NCBI Taxonomy" id="510947"/>
    <lineage>
        <taxon>Bacteria</taxon>
        <taxon>Pseudomonadati</taxon>
        <taxon>Bacteroidota</taxon>
        <taxon>Chitinophagia</taxon>
        <taxon>Chitinophagales</taxon>
        <taxon>Chitinophagaceae</taxon>
        <taxon>Lacibacter</taxon>
    </lineage>
</organism>